<evidence type="ECO:0000313" key="12">
    <source>
        <dbReference type="Proteomes" id="UP000830375"/>
    </source>
</evidence>
<dbReference type="PANTHER" id="PTHR13119">
    <property type="entry name" value="ZINC FINGER CCCH DOMAIN-CONTAINING PROTEI"/>
    <property type="match status" value="1"/>
</dbReference>
<feature type="zinc finger region" description="C3H1-type" evidence="7">
    <location>
        <begin position="635"/>
        <end position="657"/>
    </location>
</feature>
<sequence length="1466" mass="161306">MAFFTTIFAAEEHAYQQFIGCAFNNEGQVSRFWRYGYDGRDIMYVDLAKEAVVATSEPGQLLAEERKSKEYIKRKEARLAKVCSAVKTVFLRSNNSLSTAAKPAVYVSSGGEKNQEYLKCVVHGFYPNVIKVRWTKKGRPIYFGVSTTGILPHKDGTFQMTSYLSLSNVSTHDVTCEIEHLSIDGKLKIDYGDESLFLSKITEHALLPRLLSLAGRPALGRVLVVPNVFHLRIMGATVLLGTLSASSLANSRASHCSFTTAEKPAIGSAYKLGGTTGFCKILAAIFTKMLRAPCSHQGICETAGDINKAEDCQYIKTFSQRVTDAPHSGCGEGPVPFPTIMAFVSLFSSPPSPVLDKNMTDCELTGEEREDGELEDGEIDDEGIGIEEVKDIKEESEEVEKEKEKGKDREKEDKSHRHSRKRHRKIKEKRRSKRRRRDRQKHHSPSSGSSSDSYDSEHERQDRPKSKKSKGTYRDHDGELAQRENEPGKPPRSMQHKNSDLDKYSDYSEEKYDYDEEDDFTEELSKYKHAKESSGHGKAGTKDQAKRPIMKGQQKQQQQFGGQRGRGRGAIGKGRGMPNKNKKQKGKNWGRGRGRGGEQGGDGDSKGPPSFQKKRPIMSQEFINQHTVEHNGRHICKYFLEGRCIKGDQCKFEHDNVVPEKKKELVREYPCKFFHTGAKCYQGDNCKFSHEPLTDVTKELLEKILNTDEETVNEDELELEDLRKQGIAPLPKPPPGVGLLPTPGPGSPPDGGKKIPSLFEIKVQPTVDLAQKIALRPNFYNSTSPPAGQFQGGPQFGSSPEDMQAGNMMSSPPNPSHSPHPGSIGSPPLPFTGPGMPQSPPGQPPPQGFGQCSPMPPPGQPPAFHGNMQHMNRPPPNQQGAPFQPVPDMQMNMPFQNMGQMPSEFFKNLFSSQSLAQGDEGPMQDSQPHGNPDSSGMQDLLPAVQKALLLHLNQNKQESDSHRDEGQGSAPPNREKDEAPNWYSSDEEEGSSVTAILNTLKKQNDMLKNQPSMGPADPRLQKERVLPNDPRIKADPRQRPPDPRKDAGDCVSDPRLARDPRKMKPLDASKPDPHRHPNPPVSHKPPAGEDDDECERELRERAALIPLDPSPGAALRDPRCQIKQFSHIRVDILLQRPAFAQTVVWAPEDLIPLLIPKQEPSINLPLPPLIADAQLNRSLSSPPDHPPSATLTPPDPRLAAARFKEGVVRLGSPPGRSVDARHHHLDKPVDPRTHKTLDPRISRSGSLDSKLPGMRESPSGGGASDPRLQRGSSNQPVAAKPESEKLPPYAPRLASSMGAGLESPTTLLGGISLYDPRNHSLLSPKRESEEHPKKPSILKSSAKLPSSPPHASPSQGTGVEKDEKSPLDDSESNTSGCPSNPPVPTVMPASPCSPIRAAAPAVHNLPIQALAGLIRPAYTDPRQNKPVGPAAGTPQEDEEDKDSKKKDRPLRDVFKTFDPTASPFCQ</sequence>
<feature type="region of interest" description="Disordered" evidence="8">
    <location>
        <begin position="1316"/>
        <end position="1393"/>
    </location>
</feature>
<dbReference type="InterPro" id="IPR013783">
    <property type="entry name" value="Ig-like_fold"/>
</dbReference>
<dbReference type="InterPro" id="IPR011162">
    <property type="entry name" value="MHC_I/II-like_Ag-recog"/>
</dbReference>
<keyword evidence="2 7" id="KW-0479">Metal-binding</keyword>
<dbReference type="PROSITE" id="PS50835">
    <property type="entry name" value="IG_LIKE"/>
    <property type="match status" value="1"/>
</dbReference>
<dbReference type="Gene3D" id="2.60.40.10">
    <property type="entry name" value="Immunoglobulins"/>
    <property type="match status" value="1"/>
</dbReference>
<dbReference type="Pfam" id="PF14608">
    <property type="entry name" value="zf-CCCH_2"/>
    <property type="match status" value="1"/>
</dbReference>
<feature type="region of interest" description="Disordered" evidence="8">
    <location>
        <begin position="726"/>
        <end position="756"/>
    </location>
</feature>
<feature type="compositionally biased region" description="Polar residues" evidence="8">
    <location>
        <begin position="924"/>
        <end position="937"/>
    </location>
</feature>
<feature type="region of interest" description="Disordered" evidence="8">
    <location>
        <begin position="780"/>
        <end position="1096"/>
    </location>
</feature>
<evidence type="ECO:0000256" key="8">
    <source>
        <dbReference type="SAM" id="MobiDB-lite"/>
    </source>
</evidence>
<evidence type="ECO:0000256" key="4">
    <source>
        <dbReference type="ARBA" id="ARBA00022771"/>
    </source>
</evidence>
<feature type="region of interest" description="Disordered" evidence="8">
    <location>
        <begin position="1416"/>
        <end position="1466"/>
    </location>
</feature>
<feature type="compositionally biased region" description="Basic residues" evidence="8">
    <location>
        <begin position="580"/>
        <end position="594"/>
    </location>
</feature>
<reference evidence="11 12" key="1">
    <citation type="submission" date="2022-01" db="EMBL/GenBank/DDBJ databases">
        <title>A high-quality chromosome-level genome assembly of rohu carp, Labeo rohita.</title>
        <authorList>
            <person name="Arick M.A. II"/>
            <person name="Hsu C.-Y."/>
            <person name="Magbanua Z."/>
            <person name="Pechanova O."/>
            <person name="Grover C."/>
            <person name="Miller E."/>
            <person name="Thrash A."/>
            <person name="Ezzel L."/>
            <person name="Alam S."/>
            <person name="Benzie J."/>
            <person name="Hamilton M."/>
            <person name="Karsi A."/>
            <person name="Lawrence M.L."/>
            <person name="Peterson D.G."/>
        </authorList>
    </citation>
    <scope>NUCLEOTIDE SEQUENCE [LARGE SCALE GENOMIC DNA]</scope>
    <source>
        <strain evidence="12">BAU-BD-2019</strain>
        <tissue evidence="11">Blood</tissue>
    </source>
</reference>
<evidence type="ECO:0000256" key="7">
    <source>
        <dbReference type="PROSITE-ProRule" id="PRU00723"/>
    </source>
</evidence>
<dbReference type="Gene3D" id="3.30.500.10">
    <property type="entry name" value="MHC class I-like antigen recognition-like"/>
    <property type="match status" value="1"/>
</dbReference>
<dbReference type="EMBL" id="JACTAM010000013">
    <property type="protein sequence ID" value="KAI2658115.1"/>
    <property type="molecule type" value="Genomic_DNA"/>
</dbReference>
<keyword evidence="3" id="KW-0677">Repeat</keyword>
<feature type="compositionally biased region" description="Basic and acidic residues" evidence="8">
    <location>
        <begin position="455"/>
        <end position="464"/>
    </location>
</feature>
<evidence type="ECO:0000256" key="5">
    <source>
        <dbReference type="ARBA" id="ARBA00022833"/>
    </source>
</evidence>
<feature type="region of interest" description="Disordered" evidence="8">
    <location>
        <begin position="1209"/>
        <end position="1301"/>
    </location>
</feature>
<feature type="region of interest" description="Disordered" evidence="8">
    <location>
        <begin position="1176"/>
        <end position="1196"/>
    </location>
</feature>
<feature type="compositionally biased region" description="Basic residues" evidence="8">
    <location>
        <begin position="416"/>
        <end position="444"/>
    </location>
</feature>
<feature type="compositionally biased region" description="Basic and acidic residues" evidence="8">
    <location>
        <begin position="1019"/>
        <end position="1048"/>
    </location>
</feature>
<feature type="compositionally biased region" description="Polar residues" evidence="8">
    <location>
        <begin position="991"/>
        <end position="1012"/>
    </location>
</feature>
<dbReference type="Gene3D" id="4.10.1000.10">
    <property type="entry name" value="Zinc finger, CCCH-type"/>
    <property type="match status" value="1"/>
</dbReference>
<dbReference type="InterPro" id="IPR007110">
    <property type="entry name" value="Ig-like_dom"/>
</dbReference>
<feature type="compositionally biased region" description="Basic and acidic residues" evidence="8">
    <location>
        <begin position="1441"/>
        <end position="1455"/>
    </location>
</feature>
<feature type="compositionally biased region" description="Basic and acidic residues" evidence="8">
    <location>
        <begin position="472"/>
        <end position="489"/>
    </location>
</feature>
<dbReference type="PROSITE" id="PS50103">
    <property type="entry name" value="ZF_C3H1"/>
    <property type="match status" value="2"/>
</dbReference>
<feature type="compositionally biased region" description="Pro residues" evidence="8">
    <location>
        <begin position="827"/>
        <end position="847"/>
    </location>
</feature>
<evidence type="ECO:0000259" key="9">
    <source>
        <dbReference type="PROSITE" id="PS50103"/>
    </source>
</evidence>
<dbReference type="Pfam" id="PF22623">
    <property type="entry name" value="zf-CCCH_9"/>
    <property type="match status" value="1"/>
</dbReference>
<dbReference type="InterPro" id="IPR003597">
    <property type="entry name" value="Ig_C1-set"/>
</dbReference>
<dbReference type="Proteomes" id="UP000830375">
    <property type="component" value="Unassembled WGS sequence"/>
</dbReference>
<comment type="caution">
    <text evidence="11">The sequence shown here is derived from an EMBL/GenBank/DDBJ whole genome shotgun (WGS) entry which is preliminary data.</text>
</comment>
<feature type="region of interest" description="Disordered" evidence="8">
    <location>
        <begin position="366"/>
        <end position="613"/>
    </location>
</feature>
<feature type="compositionally biased region" description="Basic and acidic residues" evidence="8">
    <location>
        <begin position="1226"/>
        <end position="1241"/>
    </location>
</feature>
<proteinExistence type="predicted"/>
<feature type="compositionally biased region" description="Basic and acidic residues" evidence="8">
    <location>
        <begin position="1324"/>
        <end position="1333"/>
    </location>
</feature>
<dbReference type="InterPro" id="IPR054361">
    <property type="entry name" value="Znf-CCCH_ZC3H4/6/8"/>
</dbReference>
<dbReference type="InterPro" id="IPR036179">
    <property type="entry name" value="Ig-like_dom_sf"/>
</dbReference>
<dbReference type="PANTHER" id="PTHR13119:SF22">
    <property type="entry name" value="ZINC FINGER CCCH DOMAIN-CONTAINING PROTEIN 6"/>
    <property type="match status" value="1"/>
</dbReference>
<organism evidence="11 12">
    <name type="scientific">Labeo rohita</name>
    <name type="common">Indian major carp</name>
    <name type="synonym">Cyprinus rohita</name>
    <dbReference type="NCBI Taxonomy" id="84645"/>
    <lineage>
        <taxon>Eukaryota</taxon>
        <taxon>Metazoa</taxon>
        <taxon>Chordata</taxon>
        <taxon>Craniata</taxon>
        <taxon>Vertebrata</taxon>
        <taxon>Euteleostomi</taxon>
        <taxon>Actinopterygii</taxon>
        <taxon>Neopterygii</taxon>
        <taxon>Teleostei</taxon>
        <taxon>Ostariophysi</taxon>
        <taxon>Cypriniformes</taxon>
        <taxon>Cyprinidae</taxon>
        <taxon>Labeoninae</taxon>
        <taxon>Labeonini</taxon>
        <taxon>Labeo</taxon>
    </lineage>
</organism>
<name>A0ABQ8M5D6_LABRO</name>
<feature type="compositionally biased region" description="Basic and acidic residues" evidence="8">
    <location>
        <begin position="1055"/>
        <end position="1075"/>
    </location>
</feature>
<feature type="compositionally biased region" description="Basic and acidic residues" evidence="8">
    <location>
        <begin position="497"/>
        <end position="511"/>
    </location>
</feature>
<feature type="compositionally biased region" description="Acidic residues" evidence="8">
    <location>
        <begin position="512"/>
        <end position="522"/>
    </location>
</feature>
<keyword evidence="5 7" id="KW-0862">Zinc</keyword>
<feature type="compositionally biased region" description="Acidic residues" evidence="8">
    <location>
        <begin position="366"/>
        <end position="385"/>
    </location>
</feature>
<dbReference type="SUPFAM" id="SSF48726">
    <property type="entry name" value="Immunoglobulin"/>
    <property type="match status" value="1"/>
</dbReference>
<dbReference type="SMART" id="SM00356">
    <property type="entry name" value="ZnF_C3H1"/>
    <property type="match status" value="2"/>
</dbReference>
<dbReference type="InterPro" id="IPR037055">
    <property type="entry name" value="MHC_I-like_Ag-recog_sf"/>
</dbReference>
<evidence type="ECO:0000256" key="3">
    <source>
        <dbReference type="ARBA" id="ARBA00022737"/>
    </source>
</evidence>
<feature type="zinc finger region" description="C3H1-type" evidence="7">
    <location>
        <begin position="670"/>
        <end position="693"/>
    </location>
</feature>
<keyword evidence="1" id="KW-0597">Phosphoprotein</keyword>
<evidence type="ECO:0000259" key="10">
    <source>
        <dbReference type="PROSITE" id="PS50835"/>
    </source>
</evidence>
<dbReference type="InterPro" id="IPR036855">
    <property type="entry name" value="Znf_CCCH_sf"/>
</dbReference>
<evidence type="ECO:0000313" key="11">
    <source>
        <dbReference type="EMBL" id="KAI2658115.1"/>
    </source>
</evidence>
<dbReference type="InterPro" id="IPR045124">
    <property type="entry name" value="Su(sable)-like"/>
</dbReference>
<feature type="compositionally biased region" description="Basic and acidic residues" evidence="8">
    <location>
        <begin position="400"/>
        <end position="415"/>
    </location>
</feature>
<evidence type="ECO:0000256" key="6">
    <source>
        <dbReference type="ARBA" id="ARBA00023180"/>
    </source>
</evidence>
<feature type="compositionally biased region" description="Basic and acidic residues" evidence="8">
    <location>
        <begin position="957"/>
        <end position="966"/>
    </location>
</feature>
<feature type="compositionally biased region" description="Pro residues" evidence="8">
    <location>
        <begin position="730"/>
        <end position="748"/>
    </location>
</feature>
<dbReference type="InterPro" id="IPR000571">
    <property type="entry name" value="Znf_CCCH"/>
</dbReference>
<keyword evidence="6" id="KW-0325">Glycoprotein</keyword>
<evidence type="ECO:0000256" key="1">
    <source>
        <dbReference type="ARBA" id="ARBA00022553"/>
    </source>
</evidence>
<accession>A0ABQ8M5D6</accession>
<keyword evidence="4 7" id="KW-0863">Zinc-finger</keyword>
<gene>
    <name evidence="11" type="ORF">H4Q32_009593</name>
</gene>
<feature type="domain" description="Ig-like" evidence="10">
    <location>
        <begin position="103"/>
        <end position="188"/>
    </location>
</feature>
<feature type="compositionally biased region" description="Gly residues" evidence="8">
    <location>
        <begin position="562"/>
        <end position="575"/>
    </location>
</feature>
<keyword evidence="12" id="KW-1185">Reference proteome</keyword>
<feature type="compositionally biased region" description="Low complexity" evidence="8">
    <location>
        <begin position="1335"/>
        <end position="1345"/>
    </location>
</feature>
<dbReference type="SUPFAM" id="SSF54452">
    <property type="entry name" value="MHC antigen-recognition domain"/>
    <property type="match status" value="1"/>
</dbReference>
<dbReference type="Pfam" id="PF07654">
    <property type="entry name" value="C1-set"/>
    <property type="match status" value="1"/>
</dbReference>
<feature type="compositionally biased region" description="Basic and acidic residues" evidence="8">
    <location>
        <begin position="523"/>
        <end position="546"/>
    </location>
</feature>
<feature type="compositionally biased region" description="Low complexity" evidence="8">
    <location>
        <begin position="551"/>
        <end position="561"/>
    </location>
</feature>
<feature type="domain" description="C3H1-type" evidence="9">
    <location>
        <begin position="670"/>
        <end position="693"/>
    </location>
</feature>
<protein>
    <submittedName>
        <fullName evidence="11">Zinc finger CCCH domain-containing protein 6</fullName>
    </submittedName>
</protein>
<dbReference type="SMART" id="SM00407">
    <property type="entry name" value="IGc1"/>
    <property type="match status" value="1"/>
</dbReference>
<feature type="domain" description="C3H1-type" evidence="9">
    <location>
        <begin position="635"/>
        <end position="657"/>
    </location>
</feature>
<evidence type="ECO:0000256" key="2">
    <source>
        <dbReference type="ARBA" id="ARBA00022723"/>
    </source>
</evidence>
<dbReference type="SUPFAM" id="SSF90229">
    <property type="entry name" value="CCCH zinc finger"/>
    <property type="match status" value="2"/>
</dbReference>